<evidence type="ECO:0000313" key="7">
    <source>
        <dbReference type="Proteomes" id="UP000254808"/>
    </source>
</evidence>
<dbReference type="GO" id="GO:0016020">
    <property type="term" value="C:membrane"/>
    <property type="evidence" value="ECO:0007669"/>
    <property type="project" value="UniProtKB-SubCell"/>
</dbReference>
<dbReference type="PANTHER" id="PTHR11040">
    <property type="entry name" value="ZINC/IRON TRANSPORTER"/>
    <property type="match status" value="1"/>
</dbReference>
<accession>A0A345UH40</accession>
<evidence type="ECO:0000256" key="3">
    <source>
        <dbReference type="ARBA" id="ARBA00022989"/>
    </source>
</evidence>
<feature type="transmembrane region" description="Helical" evidence="5">
    <location>
        <begin position="20"/>
        <end position="41"/>
    </location>
</feature>
<keyword evidence="7" id="KW-1185">Reference proteome</keyword>
<sequence length="298" mass="31148">MKPETQKTAGKNQSAYSDNLLLDGLAALLLVGLVVWASVWLGQHTGTGNITTLFVFVAAGITALTTGFGALPFLFTRNIGKSWLGYGNALAAGLMLGASIGLLIEGAFIGDVSQPLLRTLAGAITGAVLVVAAHKMLKGREDDLSIGSIQGANAVKMLLIVGIMTAHSFAEGIGVGVSYGETEAFGVFITIAIAIHNIPEGLAISLVLLPRGSSIRGAAGWSIFSSLPQPLMAVPAFWFVLTFKLFLPFGLGLAAGAMLWMVARELLPEALEETPAPIVYGLMVLMALGMIGFQLWLH</sequence>
<feature type="transmembrane region" description="Helical" evidence="5">
    <location>
        <begin position="53"/>
        <end position="76"/>
    </location>
</feature>
<evidence type="ECO:0000256" key="1">
    <source>
        <dbReference type="ARBA" id="ARBA00004141"/>
    </source>
</evidence>
<feature type="transmembrane region" description="Helical" evidence="5">
    <location>
        <begin position="83"/>
        <end position="104"/>
    </location>
</feature>
<feature type="transmembrane region" description="Helical" evidence="5">
    <location>
        <begin position="116"/>
        <end position="137"/>
    </location>
</feature>
<name>A0A345UH40_9BACT</name>
<dbReference type="GO" id="GO:0005385">
    <property type="term" value="F:zinc ion transmembrane transporter activity"/>
    <property type="evidence" value="ECO:0007669"/>
    <property type="project" value="TreeGrafter"/>
</dbReference>
<dbReference type="OrthoDB" id="9787346at2"/>
<protein>
    <submittedName>
        <fullName evidence="6">Zinc transporter ZupT</fullName>
    </submittedName>
</protein>
<dbReference type="EMBL" id="CP027806">
    <property type="protein sequence ID" value="AXI99791.1"/>
    <property type="molecule type" value="Genomic_DNA"/>
</dbReference>
<dbReference type="KEGG" id="cprv:CYPRO_0506"/>
<feature type="transmembrane region" description="Helical" evidence="5">
    <location>
        <begin position="158"/>
        <end position="179"/>
    </location>
</feature>
<proteinExistence type="predicted"/>
<dbReference type="PANTHER" id="PTHR11040:SF70">
    <property type="entry name" value="OS05G0316100 PROTEIN"/>
    <property type="match status" value="1"/>
</dbReference>
<dbReference type="RefSeq" id="WP_114983128.1">
    <property type="nucleotide sequence ID" value="NZ_CP027806.1"/>
</dbReference>
<gene>
    <name evidence="6" type="ORF">CYPRO_0506</name>
</gene>
<dbReference type="Pfam" id="PF02535">
    <property type="entry name" value="Zip"/>
    <property type="match status" value="1"/>
</dbReference>
<evidence type="ECO:0000256" key="5">
    <source>
        <dbReference type="SAM" id="Phobius"/>
    </source>
</evidence>
<dbReference type="InterPro" id="IPR003689">
    <property type="entry name" value="ZIP"/>
</dbReference>
<dbReference type="AlphaFoldDB" id="A0A345UH40"/>
<reference evidence="6 7" key="1">
    <citation type="submission" date="2018-03" db="EMBL/GenBank/DDBJ databases">
        <title>Phenotypic and genomic properties of Cyclonatronum proteinivorum gen. nov., sp. nov., a haloalkaliphilic bacteroidete from soda lakes possessing Na+-translocating rhodopsin.</title>
        <authorList>
            <person name="Toshchakov S.V."/>
            <person name="Korzhenkov A."/>
            <person name="Samarov N.I."/>
            <person name="Kublanov I.V."/>
            <person name="Muntyan M.S."/>
            <person name="Sorokin D.Y."/>
        </authorList>
    </citation>
    <scope>NUCLEOTIDE SEQUENCE [LARGE SCALE GENOMIC DNA]</scope>
    <source>
        <strain evidence="6 7">Omega</strain>
    </source>
</reference>
<feature type="transmembrane region" description="Helical" evidence="5">
    <location>
        <begin position="185"/>
        <end position="209"/>
    </location>
</feature>
<evidence type="ECO:0000256" key="4">
    <source>
        <dbReference type="ARBA" id="ARBA00023136"/>
    </source>
</evidence>
<comment type="subcellular location">
    <subcellularLocation>
        <location evidence="1">Membrane</location>
        <topology evidence="1">Multi-pass membrane protein</topology>
    </subcellularLocation>
</comment>
<organism evidence="6 7">
    <name type="scientific">Cyclonatronum proteinivorum</name>
    <dbReference type="NCBI Taxonomy" id="1457365"/>
    <lineage>
        <taxon>Bacteria</taxon>
        <taxon>Pseudomonadati</taxon>
        <taxon>Balneolota</taxon>
        <taxon>Balneolia</taxon>
        <taxon>Balneolales</taxon>
        <taxon>Cyclonatronaceae</taxon>
        <taxon>Cyclonatronum</taxon>
    </lineage>
</organism>
<evidence type="ECO:0000256" key="2">
    <source>
        <dbReference type="ARBA" id="ARBA00022692"/>
    </source>
</evidence>
<keyword evidence="3 5" id="KW-1133">Transmembrane helix</keyword>
<evidence type="ECO:0000313" key="6">
    <source>
        <dbReference type="EMBL" id="AXI99791.1"/>
    </source>
</evidence>
<feature type="transmembrane region" description="Helical" evidence="5">
    <location>
        <begin position="246"/>
        <end position="267"/>
    </location>
</feature>
<dbReference type="Proteomes" id="UP000254808">
    <property type="component" value="Chromosome"/>
</dbReference>
<keyword evidence="2 5" id="KW-0812">Transmembrane</keyword>
<feature type="transmembrane region" description="Helical" evidence="5">
    <location>
        <begin position="279"/>
        <end position="297"/>
    </location>
</feature>
<keyword evidence="4 5" id="KW-0472">Membrane</keyword>